<gene>
    <name evidence="1" type="ORF">ACFFFR_08875</name>
</gene>
<reference evidence="1 2" key="1">
    <citation type="submission" date="2024-09" db="EMBL/GenBank/DDBJ databases">
        <authorList>
            <person name="Sun Q."/>
            <person name="Mori K."/>
        </authorList>
    </citation>
    <scope>NUCLEOTIDE SEQUENCE [LARGE SCALE GENOMIC DNA]</scope>
    <source>
        <strain evidence="1 2">NCAIM B.02604</strain>
    </source>
</reference>
<organism evidence="1 2">
    <name type="scientific">Micrococcoides hystricis</name>
    <dbReference type="NCBI Taxonomy" id="1572761"/>
    <lineage>
        <taxon>Bacteria</taxon>
        <taxon>Bacillati</taxon>
        <taxon>Actinomycetota</taxon>
        <taxon>Actinomycetes</taxon>
        <taxon>Micrococcales</taxon>
        <taxon>Micrococcaceae</taxon>
        <taxon>Micrococcoides</taxon>
    </lineage>
</organism>
<dbReference type="Proteomes" id="UP001589862">
    <property type="component" value="Unassembled WGS sequence"/>
</dbReference>
<protein>
    <submittedName>
        <fullName evidence="1">DUF721 domain-containing protein</fullName>
    </submittedName>
</protein>
<dbReference type="InterPro" id="IPR007922">
    <property type="entry name" value="DciA-like"/>
</dbReference>
<proteinExistence type="predicted"/>
<dbReference type="Pfam" id="PF05258">
    <property type="entry name" value="DciA"/>
    <property type="match status" value="1"/>
</dbReference>
<comment type="caution">
    <text evidence="1">The sequence shown here is derived from an EMBL/GenBank/DDBJ whole genome shotgun (WGS) entry which is preliminary data.</text>
</comment>
<accession>A0ABV6PBL2</accession>
<dbReference type="PANTHER" id="PTHR36456:SF1">
    <property type="entry name" value="UPF0232 PROTEIN SCO3875"/>
    <property type="match status" value="1"/>
</dbReference>
<dbReference type="PANTHER" id="PTHR36456">
    <property type="entry name" value="UPF0232 PROTEIN SCO3875"/>
    <property type="match status" value="1"/>
</dbReference>
<evidence type="ECO:0000313" key="1">
    <source>
        <dbReference type="EMBL" id="MFC0582488.1"/>
    </source>
</evidence>
<sequence length="176" mass="19483">MSSASDSSDRSLLPAIQLNKWRQRAAAQGFTTGKAGSLNKPKFVPGKRRDAVDKPAFTGSEPAKISGIFDRLLTERGWEEPVAVGSVLTRWPELVGPEIAEHCTAESFTDTTLVIRTASTEWATQLTMMRFALLQHLTDRLGENIVTELKILGPYQNRWGKGPQWVKGRGPRDTYG</sequence>
<dbReference type="EMBL" id="JBHLUB010000030">
    <property type="protein sequence ID" value="MFC0582488.1"/>
    <property type="molecule type" value="Genomic_DNA"/>
</dbReference>
<dbReference type="RefSeq" id="WP_377459682.1">
    <property type="nucleotide sequence ID" value="NZ_JBHLUB010000030.1"/>
</dbReference>
<name>A0ABV6PBL2_9MICC</name>
<evidence type="ECO:0000313" key="2">
    <source>
        <dbReference type="Proteomes" id="UP001589862"/>
    </source>
</evidence>
<keyword evidence="2" id="KW-1185">Reference proteome</keyword>